<protein>
    <recommendedName>
        <fullName evidence="3">DUF4352 domain-containing protein</fullName>
    </recommendedName>
</protein>
<dbReference type="OrthoDB" id="3675370at2"/>
<evidence type="ECO:0000313" key="2">
    <source>
        <dbReference type="Proteomes" id="UP000199651"/>
    </source>
</evidence>
<dbReference type="RefSeq" id="WP_091383948.1">
    <property type="nucleotide sequence ID" value="NZ_FNDV01000001.1"/>
</dbReference>
<dbReference type="Proteomes" id="UP000199651">
    <property type="component" value="Unassembled WGS sequence"/>
</dbReference>
<dbReference type="AlphaFoldDB" id="A0A1H0WG83"/>
<dbReference type="EMBL" id="FNJB01000021">
    <property type="protein sequence ID" value="SDP89573.1"/>
    <property type="molecule type" value="Genomic_DNA"/>
</dbReference>
<proteinExistence type="predicted"/>
<dbReference type="STRING" id="504798.SAMN05421871_101597"/>
<sequence>MGGESKSTTATWGERYTWPDGLAVEVSAPKPCKPSEYSMPQKTERAVKITLLVTNGTEEPFNAGVLSVGGDAQFAGRKAEAVYDSGGECGGGMDSVTVLPGKTFEMSQAFAVGAQPGELQVVLQPNFGAAKAIFVGQA</sequence>
<reference evidence="2" key="1">
    <citation type="submission" date="2016-10" db="EMBL/GenBank/DDBJ databases">
        <authorList>
            <person name="Varghese N."/>
            <person name="Submissions S."/>
        </authorList>
    </citation>
    <scope>NUCLEOTIDE SEQUENCE [LARGE SCALE GENOMIC DNA]</scope>
    <source>
        <strain evidence="2">IBRC-M 10655</strain>
    </source>
</reference>
<keyword evidence="2" id="KW-1185">Reference proteome</keyword>
<evidence type="ECO:0008006" key="3">
    <source>
        <dbReference type="Google" id="ProtNLM"/>
    </source>
</evidence>
<evidence type="ECO:0000313" key="1">
    <source>
        <dbReference type="EMBL" id="SDP89573.1"/>
    </source>
</evidence>
<accession>A0A1H0WG83</accession>
<organism evidence="1 2">
    <name type="scientific">Actinokineospora alba</name>
    <dbReference type="NCBI Taxonomy" id="504798"/>
    <lineage>
        <taxon>Bacteria</taxon>
        <taxon>Bacillati</taxon>
        <taxon>Actinomycetota</taxon>
        <taxon>Actinomycetes</taxon>
        <taxon>Pseudonocardiales</taxon>
        <taxon>Pseudonocardiaceae</taxon>
        <taxon>Actinokineospora</taxon>
    </lineage>
</organism>
<gene>
    <name evidence="1" type="ORF">SAMN05192558_12117</name>
</gene>
<name>A0A1H0WG83_9PSEU</name>